<keyword evidence="1" id="KW-0812">Transmembrane</keyword>
<evidence type="ECO:0000313" key="4">
    <source>
        <dbReference type="Proteomes" id="UP000002027"/>
    </source>
</evidence>
<accession>D1C1I0</accession>
<keyword evidence="1" id="KW-1133">Transmembrane helix</keyword>
<reference evidence="3 4" key="2">
    <citation type="journal article" date="2010" name="Stand. Genomic Sci.">
        <title>Complete genome sequence of Desulfohalobium retbaense type strain (HR(100)).</title>
        <authorList>
            <person name="Spring S."/>
            <person name="Nolan M."/>
            <person name="Lapidus A."/>
            <person name="Glavina Del Rio T."/>
            <person name="Copeland A."/>
            <person name="Tice H."/>
            <person name="Cheng J.F."/>
            <person name="Lucas S."/>
            <person name="Land M."/>
            <person name="Chen F."/>
            <person name="Bruce D."/>
            <person name="Goodwin L."/>
            <person name="Pitluck S."/>
            <person name="Ivanova N."/>
            <person name="Mavromatis K."/>
            <person name="Mikhailova N."/>
            <person name="Pati A."/>
            <person name="Chen A."/>
            <person name="Palaniappan K."/>
            <person name="Hauser L."/>
            <person name="Chang Y.J."/>
            <person name="Jeffries C.D."/>
            <person name="Munk C."/>
            <person name="Kiss H."/>
            <person name="Chain P."/>
            <person name="Han C."/>
            <person name="Brettin T."/>
            <person name="Detter J.C."/>
            <person name="Schuler E."/>
            <person name="Goker M."/>
            <person name="Rohde M."/>
            <person name="Bristow J."/>
            <person name="Eisen J.A."/>
            <person name="Markowitz V."/>
            <person name="Hugenholtz P."/>
            <person name="Kyrpides N.C."/>
            <person name="Klenk H.P."/>
        </authorList>
    </citation>
    <scope>NUCLEOTIDE SEQUENCE [LARGE SCALE GENOMIC DNA]</scope>
    <source>
        <strain evidence="4">ATCC 49802 / DSM 20745 / S 6022</strain>
    </source>
</reference>
<keyword evidence="4" id="KW-1185">Reference proteome</keyword>
<organism evidence="3 4">
    <name type="scientific">Sphaerobacter thermophilus (strain ATCC 49802 / DSM 20745 / KCCM 41009 / NCIMB 13125 / S 6022)</name>
    <dbReference type="NCBI Taxonomy" id="479434"/>
    <lineage>
        <taxon>Bacteria</taxon>
        <taxon>Pseudomonadati</taxon>
        <taxon>Thermomicrobiota</taxon>
        <taxon>Thermomicrobia</taxon>
        <taxon>Sphaerobacterales</taxon>
        <taxon>Sphaerobacterineae</taxon>
        <taxon>Sphaerobacteraceae</taxon>
        <taxon>Sphaerobacter</taxon>
    </lineage>
</organism>
<evidence type="ECO:0000313" key="3">
    <source>
        <dbReference type="EMBL" id="ACZ38097.1"/>
    </source>
</evidence>
<dbReference type="KEGG" id="sti:Sthe_0660"/>
<dbReference type="OrthoDB" id="156395at2"/>
<protein>
    <recommendedName>
        <fullName evidence="2">NERD domain-containing protein</fullName>
    </recommendedName>
</protein>
<dbReference type="Pfam" id="PF08378">
    <property type="entry name" value="NERD"/>
    <property type="match status" value="1"/>
</dbReference>
<dbReference type="InParanoid" id="D1C1I0"/>
<feature type="domain" description="NERD" evidence="2">
    <location>
        <begin position="75"/>
        <end position="182"/>
    </location>
</feature>
<evidence type="ECO:0000259" key="2">
    <source>
        <dbReference type="Pfam" id="PF08378"/>
    </source>
</evidence>
<dbReference type="Proteomes" id="UP000002027">
    <property type="component" value="Chromosome 1"/>
</dbReference>
<dbReference type="STRING" id="479434.Sthe_0660"/>
<dbReference type="HOGENOM" id="CLU_1102265_0_0_0"/>
<proteinExistence type="predicted"/>
<dbReference type="InterPro" id="IPR011528">
    <property type="entry name" value="NERD"/>
</dbReference>
<dbReference type="eggNOG" id="ENOG5033B21">
    <property type="taxonomic scope" value="Bacteria"/>
</dbReference>
<evidence type="ECO:0000256" key="1">
    <source>
        <dbReference type="SAM" id="Phobius"/>
    </source>
</evidence>
<dbReference type="AlphaFoldDB" id="D1C1I0"/>
<reference evidence="4" key="1">
    <citation type="submission" date="2009-11" db="EMBL/GenBank/DDBJ databases">
        <title>The complete chromosome 1 of Sphaerobacter thermophilus DSM 20745.</title>
        <authorList>
            <person name="Lucas S."/>
            <person name="Copeland A."/>
            <person name="Lapidus A."/>
            <person name="Glavina del Rio T."/>
            <person name="Dalin E."/>
            <person name="Tice H."/>
            <person name="Bruce D."/>
            <person name="Goodwin L."/>
            <person name="Pitluck S."/>
            <person name="Kyrpides N."/>
            <person name="Mavromatis K."/>
            <person name="Ivanova N."/>
            <person name="Mikhailova N."/>
            <person name="LaButti K.M."/>
            <person name="Clum A."/>
            <person name="Sun H.I."/>
            <person name="Brettin T."/>
            <person name="Detter J.C."/>
            <person name="Han C."/>
            <person name="Larimer F."/>
            <person name="Land M."/>
            <person name="Hauser L."/>
            <person name="Markowitz V."/>
            <person name="Cheng J.F."/>
            <person name="Hugenholtz P."/>
            <person name="Woyke T."/>
            <person name="Wu D."/>
            <person name="Steenblock K."/>
            <person name="Schneider S."/>
            <person name="Pukall R."/>
            <person name="Goeker M."/>
            <person name="Klenk H.P."/>
            <person name="Eisen J.A."/>
        </authorList>
    </citation>
    <scope>NUCLEOTIDE SEQUENCE [LARGE SCALE GENOMIC DNA]</scope>
    <source>
        <strain evidence="4">ATCC 49802 / DSM 20745 / S 6022</strain>
    </source>
</reference>
<dbReference type="EMBL" id="CP001823">
    <property type="protein sequence ID" value="ACZ38097.1"/>
    <property type="molecule type" value="Genomic_DNA"/>
</dbReference>
<dbReference type="RefSeq" id="WP_012871144.1">
    <property type="nucleotide sequence ID" value="NC_013523.1"/>
</dbReference>
<feature type="transmembrane region" description="Helical" evidence="1">
    <location>
        <begin position="16"/>
        <end position="34"/>
    </location>
</feature>
<sequence length="252" mass="28512">MRLVVHRGFMRQRRRTARLMVLTGLLGLFASFPLTLQTQLIVLAYAVLIVGFILFNTGMQQLAKWGRSPRPDEILDQHLRRLNDRYTLIHYPQIPGFAPEHVLVYPGGLVVLTTRLVFGGVRVENNRWRRLGRRWLALFNLAGPPLGNPTLENQRQQEALKQFLESRQLPGADLIDGMIVFVHPQVQLEVISSDLTVVRGDELLAAVRDLGTEALLHNKQREEIIAALSEGEEVEGPISIPSRDPNARRAEV</sequence>
<name>D1C1I0_SPHTD</name>
<keyword evidence="1" id="KW-0472">Membrane</keyword>
<gene>
    <name evidence="3" type="ordered locus">Sthe_0660</name>
</gene>